<gene>
    <name evidence="5" type="primary">LOC115221985</name>
</gene>
<dbReference type="PANTHER" id="PTHR16306">
    <property type="entry name" value="TRANSLIN-ASSOCIATED FACTOR X-INTERACTING PROTEIN 1"/>
    <property type="match status" value="1"/>
</dbReference>
<keyword evidence="1 2" id="KW-0175">Coiled coil</keyword>
<dbReference type="AlphaFoldDB" id="A0A7E6FIF1"/>
<evidence type="ECO:0000256" key="1">
    <source>
        <dbReference type="ARBA" id="ARBA00023054"/>
    </source>
</evidence>
<dbReference type="InterPro" id="IPR032755">
    <property type="entry name" value="TSNAXIP1_N"/>
</dbReference>
<dbReference type="PANTHER" id="PTHR16306:SF0">
    <property type="entry name" value="TRANSLIN-ASSOCIATED FACTOR X-INTERACTING PROTEIN 1"/>
    <property type="match status" value="1"/>
</dbReference>
<protein>
    <submittedName>
        <fullName evidence="5">Translin-associated factor X-interacting protein 1-like isoform X1</fullName>
    </submittedName>
</protein>
<keyword evidence="4" id="KW-1185">Reference proteome</keyword>
<evidence type="ECO:0000259" key="3">
    <source>
        <dbReference type="Pfam" id="PF15739"/>
    </source>
</evidence>
<dbReference type="Proteomes" id="UP000515154">
    <property type="component" value="Linkage group LG19"/>
</dbReference>
<evidence type="ECO:0000256" key="2">
    <source>
        <dbReference type="SAM" id="Coils"/>
    </source>
</evidence>
<reference evidence="5" key="1">
    <citation type="submission" date="2025-08" db="UniProtKB">
        <authorList>
            <consortium name="RefSeq"/>
        </authorList>
    </citation>
    <scope>IDENTIFICATION</scope>
</reference>
<sequence>MCVTDLFRERKETSFKMTLPLKSMQSKVPDTYSKINKLELPPPKQNTPKKKTCFDERTIISKSENYSNVSYRSESWEDPAEKKHKPKLLQQLEFFLEKELYLLGVSNHDVNDISLQAHQEAFEYLIDNFKTYKSILSSIKNSYEVTLSKLRSQLRELDLMKQMVVTTAEKYEKKIMDVYEDKKQELVLMEEQHIRLQKNVQSLLEHKRDIEYILGRLKEEVDDIHEKYDQQRSRHKMLVTEINHLLAQQQFTMKQIMKRRSSDGAPPEVQEDPVALKNAVKEAKLKERTASKMYSQMNANYCDVLPRKDYDSFKKKYDEEMTTYEDLLNTYKLFGSEHGILLKMNQNLTEERNHYYQQQQKLQSISGAIQHWKKCVGYITGEDVSWQEISSEAASRELLQVLIQTISAKEAAHLEMDITSFTGKGLSPDVPKLLRYEGKVNNRRMTPRDCVYFIKDIWSNRVYEEESNLMEFLEAYMMKQFPDETLRTEWSYTFYFTLKQLSPINNYVKLFWKILNEEIEESVHHCQEIFTRTLEGHCRTNRRPEAKYISKAEFHILLEEFLKGTKADFITSLVDKAATQLESDKIYIEKLLHETAEGEIGPFLSSIREWLRRAWKNYIENISKIIDIKYIYPDDIATWFEKSTITNMKPLSLKKLQCWCLGLEAKELAIAQPVLVENVLAKLHQVGFVYSPSYHGM</sequence>
<organism evidence="4 5">
    <name type="scientific">Octopus sinensis</name>
    <name type="common">East Asian common octopus</name>
    <dbReference type="NCBI Taxonomy" id="2607531"/>
    <lineage>
        <taxon>Eukaryota</taxon>
        <taxon>Metazoa</taxon>
        <taxon>Spiralia</taxon>
        <taxon>Lophotrochozoa</taxon>
        <taxon>Mollusca</taxon>
        <taxon>Cephalopoda</taxon>
        <taxon>Coleoidea</taxon>
        <taxon>Octopodiformes</taxon>
        <taxon>Octopoda</taxon>
        <taxon>Incirrata</taxon>
        <taxon>Octopodidae</taxon>
        <taxon>Octopus</taxon>
    </lineage>
</organism>
<accession>A0A7E6FIF1</accession>
<dbReference type="Pfam" id="PF15739">
    <property type="entry name" value="TSNAXIP1_N"/>
    <property type="match status" value="1"/>
</dbReference>
<dbReference type="GO" id="GO:0005737">
    <property type="term" value="C:cytoplasm"/>
    <property type="evidence" value="ECO:0007669"/>
    <property type="project" value="TreeGrafter"/>
</dbReference>
<name>A0A7E6FIF1_9MOLL</name>
<dbReference type="RefSeq" id="XP_036367373.1">
    <property type="nucleotide sequence ID" value="XM_036511480.1"/>
</dbReference>
<feature type="domain" description="Translin-associated factor X-interacting protein 1 N-terminal" evidence="3">
    <location>
        <begin position="95"/>
        <end position="201"/>
    </location>
</feature>
<feature type="coiled-coil region" evidence="2">
    <location>
        <begin position="179"/>
        <end position="234"/>
    </location>
</feature>
<evidence type="ECO:0000313" key="5">
    <source>
        <dbReference type="RefSeq" id="XP_036367373.1"/>
    </source>
</evidence>
<proteinExistence type="predicted"/>
<evidence type="ECO:0000313" key="4">
    <source>
        <dbReference type="Proteomes" id="UP000515154"/>
    </source>
</evidence>